<dbReference type="EMBL" id="CAXAMM010004036">
    <property type="protein sequence ID" value="CAK9002211.1"/>
    <property type="molecule type" value="Genomic_DNA"/>
</dbReference>
<feature type="coiled-coil region" evidence="1">
    <location>
        <begin position="114"/>
        <end position="174"/>
    </location>
</feature>
<accession>A0ABP0IHZ0</accession>
<protein>
    <submittedName>
        <fullName evidence="2">Uncharacterized protein</fullName>
    </submittedName>
</protein>
<reference evidence="2 4" key="1">
    <citation type="submission" date="2024-02" db="EMBL/GenBank/DDBJ databases">
        <authorList>
            <person name="Chen Y."/>
            <person name="Shah S."/>
            <person name="Dougan E. K."/>
            <person name="Thang M."/>
            <person name="Chan C."/>
        </authorList>
    </citation>
    <scope>NUCLEOTIDE SEQUENCE [LARGE SCALE GENOMIC DNA]</scope>
</reference>
<gene>
    <name evidence="2" type="ORF">SCF082_LOCUS7245</name>
    <name evidence="3" type="ORF">SCF082_LOCUS7255</name>
</gene>
<proteinExistence type="predicted"/>
<keyword evidence="4" id="KW-1185">Reference proteome</keyword>
<dbReference type="EMBL" id="CAXAMM010004047">
    <property type="protein sequence ID" value="CAK9002234.1"/>
    <property type="molecule type" value="Genomic_DNA"/>
</dbReference>
<sequence length="469" mass="52683">MADHAEMEGQVSHALARQSNSVEEWRLAIRQKDAQMQSELEMLSSSVEDLREKLISSQAELRVRLTGLEIRGDGLASGREPCDAEGAYMAQSLEFLKQHVDRLQQGSIHAGAALSELQARVEGEAAARAAAQQEHTSRLEALNQALGFSRALMAQSIAQRVEALEERFGNERQELFARHQRLQHEVASEGQEGSAKMQELAARVANSIVALEKRCLGMETSQQELETHLAETVKAYRSEGSMIKGALAALSKKTEETTVSRHSEGVKTFKSQVETSLRQLRELVEVERRARLQDNKRLCDEVTEAAQKAVTADLTTLHSALKKQAENVTIEMDRIRRVNADRADRLSRYVDVALKDAGILPDQSPGRRQAAAEDARLLRDLREQFIALQKELNEQVQGLEQKSSEISEELRSKFARQADWQEDEAKALRREAEQAARDVERRAFCRQEELETRFETSAAMKSVCSPPRF</sequence>
<evidence type="ECO:0000256" key="1">
    <source>
        <dbReference type="SAM" id="Coils"/>
    </source>
</evidence>
<evidence type="ECO:0000313" key="3">
    <source>
        <dbReference type="EMBL" id="CAK9002234.1"/>
    </source>
</evidence>
<evidence type="ECO:0000313" key="2">
    <source>
        <dbReference type="EMBL" id="CAK9002211.1"/>
    </source>
</evidence>
<dbReference type="Proteomes" id="UP001642464">
    <property type="component" value="Unassembled WGS sequence"/>
</dbReference>
<name>A0ABP0IHZ0_9DINO</name>
<comment type="caution">
    <text evidence="2">The sequence shown here is derived from an EMBL/GenBank/DDBJ whole genome shotgun (WGS) entry which is preliminary data.</text>
</comment>
<feature type="coiled-coil region" evidence="1">
    <location>
        <begin position="378"/>
        <end position="442"/>
    </location>
</feature>
<organism evidence="2 4">
    <name type="scientific">Durusdinium trenchii</name>
    <dbReference type="NCBI Taxonomy" id="1381693"/>
    <lineage>
        <taxon>Eukaryota</taxon>
        <taxon>Sar</taxon>
        <taxon>Alveolata</taxon>
        <taxon>Dinophyceae</taxon>
        <taxon>Suessiales</taxon>
        <taxon>Symbiodiniaceae</taxon>
        <taxon>Durusdinium</taxon>
    </lineage>
</organism>
<feature type="coiled-coil region" evidence="1">
    <location>
        <begin position="33"/>
        <end position="60"/>
    </location>
</feature>
<keyword evidence="1" id="KW-0175">Coiled coil</keyword>
<evidence type="ECO:0000313" key="4">
    <source>
        <dbReference type="Proteomes" id="UP001642464"/>
    </source>
</evidence>